<dbReference type="Pfam" id="PF14907">
    <property type="entry name" value="NTP_transf_5"/>
    <property type="match status" value="1"/>
</dbReference>
<reference evidence="2" key="1">
    <citation type="submission" date="2015-03" db="EMBL/GenBank/DDBJ databases">
        <authorList>
            <person name="Wibberg D."/>
        </authorList>
    </citation>
    <scope>NUCLEOTIDE SEQUENCE [LARGE SCALE GENOMIC DNA]</scope>
</reference>
<gene>
    <name evidence="1" type="ORF">PRIO_0987</name>
</gene>
<dbReference type="PATRIC" id="fig|1073571.4.peg.1031"/>
<dbReference type="Proteomes" id="UP000033163">
    <property type="component" value="Chromosome I"/>
</dbReference>
<sequence>MTDGYALDKKSFSKELRLLLEVLKTDDIDETAKRNPQLFTDIDWELWVRLSLHHRVFPYIYPKLSRMREEHVPSAVTQRLKWEYRKNTVQMLQLSGEMGYLGEELSKLQIRSLFLKGPVLAQELYGDISLRTSRDLDFLVPMAQLAETEALLVRLGYVKEEDFESILGDWKWREHHTTFNHPDKGIKVEVHWRLSPGPSKEPEFDELWKCARTSSHFGQNVHYLGSEDLFLFLAAHGARHGWSRLRWLLDIRQLLLQKPDSGKLAGLIQQYNYADVGGQTLLLAADLLAAPVEPALEGFTKRPKARRIAQLALFYVARMINLHNPPLEPEAERHYKYYQPAILTRWHQFLYVAGFLYPYAVDAKTLPLPKPLHVLYFPLRPFLWTWRKVSGQEK</sequence>
<organism evidence="1 2">
    <name type="scientific">Paenibacillus riograndensis SBR5</name>
    <dbReference type="NCBI Taxonomy" id="1073571"/>
    <lineage>
        <taxon>Bacteria</taxon>
        <taxon>Bacillati</taxon>
        <taxon>Bacillota</taxon>
        <taxon>Bacilli</taxon>
        <taxon>Bacillales</taxon>
        <taxon>Paenibacillaceae</taxon>
        <taxon>Paenibacillus</taxon>
        <taxon>Paenibacillus sonchi group</taxon>
    </lineage>
</organism>
<dbReference type="STRING" id="483937.AMQ84_26525"/>
<proteinExistence type="predicted"/>
<dbReference type="InterPro" id="IPR039498">
    <property type="entry name" value="NTP_transf_5"/>
</dbReference>
<evidence type="ECO:0000313" key="1">
    <source>
        <dbReference type="EMBL" id="CQR52746.1"/>
    </source>
</evidence>
<name>A0A0E4H8B8_9BACL</name>
<evidence type="ECO:0008006" key="3">
    <source>
        <dbReference type="Google" id="ProtNLM"/>
    </source>
</evidence>
<dbReference type="RefSeq" id="WP_020426156.1">
    <property type="nucleotide sequence ID" value="NZ_AGBD01000087.1"/>
</dbReference>
<dbReference type="KEGG" id="pri:PRIO_0987"/>
<evidence type="ECO:0000313" key="2">
    <source>
        <dbReference type="Proteomes" id="UP000033163"/>
    </source>
</evidence>
<dbReference type="AlphaFoldDB" id="A0A0E4H8B8"/>
<dbReference type="HOGENOM" id="CLU_036186_0_0_9"/>
<protein>
    <recommendedName>
        <fullName evidence="3">Renal dipeptidase</fullName>
    </recommendedName>
</protein>
<accession>A0A0E4H8B8</accession>
<dbReference type="EMBL" id="LN831776">
    <property type="protein sequence ID" value="CQR52746.1"/>
    <property type="molecule type" value="Genomic_DNA"/>
</dbReference>